<evidence type="ECO:0000256" key="8">
    <source>
        <dbReference type="ARBA" id="ARBA00022490"/>
    </source>
</evidence>
<evidence type="ECO:0000313" key="23">
    <source>
        <dbReference type="Proteomes" id="UP000694910"/>
    </source>
</evidence>
<evidence type="ECO:0000259" key="21">
    <source>
        <dbReference type="Pfam" id="PF23211"/>
    </source>
</evidence>
<evidence type="ECO:0000256" key="6">
    <source>
        <dbReference type="ARBA" id="ARBA00015536"/>
    </source>
</evidence>
<gene>
    <name evidence="24" type="primary">LOC101407836</name>
</gene>
<feature type="domain" description="Leucine-rich repeat and WD repeat-containing protein 1 WD" evidence="22">
    <location>
        <begin position="257"/>
        <end position="640"/>
    </location>
</feature>
<dbReference type="Gene3D" id="2.130.10.10">
    <property type="entry name" value="YVTN repeat-like/Quinoprotein amine dehydrogenase"/>
    <property type="match status" value="1"/>
</dbReference>
<keyword evidence="17" id="KW-0539">Nucleus</keyword>
<dbReference type="PROSITE" id="PS50082">
    <property type="entry name" value="WD_REPEATS_2"/>
    <property type="match status" value="1"/>
</dbReference>
<dbReference type="InterPro" id="IPR056160">
    <property type="entry name" value="WD_LRWD1"/>
</dbReference>
<evidence type="ECO:0000256" key="2">
    <source>
        <dbReference type="ARBA" id="ARBA00004300"/>
    </source>
</evidence>
<dbReference type="InterPro" id="IPR032675">
    <property type="entry name" value="LRR_dom_sf"/>
</dbReference>
<dbReference type="PROSITE" id="PS51450">
    <property type="entry name" value="LRR"/>
    <property type="match status" value="1"/>
</dbReference>
<feature type="repeat" description="WD" evidence="20">
    <location>
        <begin position="383"/>
        <end position="417"/>
    </location>
</feature>
<dbReference type="InterPro" id="IPR001611">
    <property type="entry name" value="Leu-rich_rpt"/>
</dbReference>
<dbReference type="InterPro" id="IPR015943">
    <property type="entry name" value="WD40/YVTN_repeat-like_dom_sf"/>
</dbReference>
<protein>
    <recommendedName>
        <fullName evidence="6">Leucine-rich repeat and WD repeat-containing protein 1</fullName>
    </recommendedName>
    <alternativeName>
        <fullName evidence="19">Origin recognition complex-associated protein</fullName>
    </alternativeName>
</protein>
<evidence type="ECO:0000256" key="11">
    <source>
        <dbReference type="ARBA" id="ARBA00022705"/>
    </source>
</evidence>
<dbReference type="SMART" id="SM00320">
    <property type="entry name" value="WD40"/>
    <property type="match status" value="4"/>
</dbReference>
<keyword evidence="11" id="KW-0235">DNA replication</keyword>
<keyword evidence="9 20" id="KW-0853">WD repeat</keyword>
<keyword evidence="14" id="KW-0156">Chromatin regulator</keyword>
<dbReference type="SUPFAM" id="SSF50978">
    <property type="entry name" value="WD40 repeat-like"/>
    <property type="match status" value="1"/>
</dbReference>
<evidence type="ECO:0000256" key="20">
    <source>
        <dbReference type="PROSITE-ProRule" id="PRU00221"/>
    </source>
</evidence>
<evidence type="ECO:0000256" key="13">
    <source>
        <dbReference type="ARBA" id="ARBA00022838"/>
    </source>
</evidence>
<dbReference type="Gene3D" id="3.80.10.10">
    <property type="entry name" value="Ribonuclease Inhibitor"/>
    <property type="match status" value="1"/>
</dbReference>
<dbReference type="SUPFAM" id="SSF52058">
    <property type="entry name" value="L domain-like"/>
    <property type="match status" value="1"/>
</dbReference>
<keyword evidence="8" id="KW-0963">Cytoplasm</keyword>
<name>A0ABM1DJM9_CERSS</name>
<evidence type="ECO:0000256" key="9">
    <source>
        <dbReference type="ARBA" id="ARBA00022574"/>
    </source>
</evidence>
<dbReference type="PROSITE" id="PS50294">
    <property type="entry name" value="WD_REPEATS_REGION"/>
    <property type="match status" value="1"/>
</dbReference>
<feature type="domain" description="Leucine-rich repeat and WD repeat-containing protein 1 LRR" evidence="21">
    <location>
        <begin position="7"/>
        <end position="192"/>
    </location>
</feature>
<dbReference type="PROSITE" id="PS00678">
    <property type="entry name" value="WD_REPEATS_1"/>
    <property type="match status" value="1"/>
</dbReference>
<evidence type="ECO:0000256" key="15">
    <source>
        <dbReference type="ARBA" id="ARBA00022895"/>
    </source>
</evidence>
<evidence type="ECO:0000256" key="1">
    <source>
        <dbReference type="ARBA" id="ARBA00004123"/>
    </source>
</evidence>
<proteinExistence type="inferred from homology"/>
<evidence type="ECO:0000256" key="19">
    <source>
        <dbReference type="ARBA" id="ARBA00033046"/>
    </source>
</evidence>
<reference evidence="24" key="1">
    <citation type="submission" date="2025-08" db="UniProtKB">
        <authorList>
            <consortium name="RefSeq"/>
        </authorList>
    </citation>
    <scope>IDENTIFICATION</scope>
</reference>
<evidence type="ECO:0000256" key="12">
    <source>
        <dbReference type="ARBA" id="ARBA00022737"/>
    </source>
</evidence>
<dbReference type="InterPro" id="IPR003591">
    <property type="entry name" value="Leu-rich_rpt_typical-subtyp"/>
</dbReference>
<evidence type="ECO:0000256" key="10">
    <source>
        <dbReference type="ARBA" id="ARBA00022614"/>
    </source>
</evidence>
<evidence type="ECO:0000256" key="14">
    <source>
        <dbReference type="ARBA" id="ARBA00022853"/>
    </source>
</evidence>
<keyword evidence="16" id="KW-0206">Cytoskeleton</keyword>
<dbReference type="GeneID" id="101407836"/>
<organism evidence="23 24">
    <name type="scientific">Ceratotherium simum simum</name>
    <name type="common">Southern white rhinoceros</name>
    <dbReference type="NCBI Taxonomy" id="73337"/>
    <lineage>
        <taxon>Eukaryota</taxon>
        <taxon>Metazoa</taxon>
        <taxon>Chordata</taxon>
        <taxon>Craniata</taxon>
        <taxon>Vertebrata</taxon>
        <taxon>Euteleostomi</taxon>
        <taxon>Mammalia</taxon>
        <taxon>Eutheria</taxon>
        <taxon>Laurasiatheria</taxon>
        <taxon>Perissodactyla</taxon>
        <taxon>Rhinocerotidae</taxon>
        <taxon>Ceratotherium</taxon>
    </lineage>
</organism>
<dbReference type="InterPro" id="IPR052489">
    <property type="entry name" value="LRWD1"/>
</dbReference>
<dbReference type="InterPro" id="IPR036322">
    <property type="entry name" value="WD40_repeat_dom_sf"/>
</dbReference>
<evidence type="ECO:0000256" key="4">
    <source>
        <dbReference type="ARBA" id="ARBA00004629"/>
    </source>
</evidence>
<keyword evidence="12" id="KW-0677">Repeat</keyword>
<keyword evidence="15" id="KW-0779">Telomere</keyword>
<evidence type="ECO:0000259" key="22">
    <source>
        <dbReference type="Pfam" id="PF23215"/>
    </source>
</evidence>
<evidence type="ECO:0000313" key="24">
    <source>
        <dbReference type="RefSeq" id="XP_014652010.1"/>
    </source>
</evidence>
<comment type="subcellular location">
    <subcellularLocation>
        <location evidence="4">Chromosome</location>
        <location evidence="4">Centromere</location>
        <location evidence="4">Kinetochore</location>
    </subcellularLocation>
    <subcellularLocation>
        <location evidence="3">Chromosome</location>
        <location evidence="3">Telomere</location>
    </subcellularLocation>
    <subcellularLocation>
        <location evidence="2">Cytoplasm</location>
        <location evidence="2">Cytoskeleton</location>
        <location evidence="2">Microtubule organizing center</location>
        <location evidence="2">Centrosome</location>
    </subcellularLocation>
    <subcellularLocation>
        <location evidence="1">Nucleus</location>
    </subcellularLocation>
</comment>
<evidence type="ECO:0000256" key="18">
    <source>
        <dbReference type="ARBA" id="ARBA00023328"/>
    </source>
</evidence>
<evidence type="ECO:0000256" key="7">
    <source>
        <dbReference type="ARBA" id="ARBA00022454"/>
    </source>
</evidence>
<dbReference type="Pfam" id="PF23211">
    <property type="entry name" value="LRR_LRWD1"/>
    <property type="match status" value="1"/>
</dbReference>
<dbReference type="InterPro" id="IPR056363">
    <property type="entry name" value="LRR_LRWD1_dom"/>
</dbReference>
<dbReference type="Pfam" id="PF23215">
    <property type="entry name" value="WD_LRWD1"/>
    <property type="match status" value="1"/>
</dbReference>
<dbReference type="PANTHER" id="PTHR24370">
    <property type="entry name" value="OPTICIN"/>
    <property type="match status" value="1"/>
</dbReference>
<keyword evidence="10" id="KW-0433">Leucine-rich repeat</keyword>
<sequence length="642" mass="70760">MGPLSARLLMQRGRPKSDRLGKIRSLDLSGLKLLSEHLDPKLLSRLTQLQELDLSNNQLETLPTNLGLPHLRILRCANNQLGDVSALCQFPQLEELSLEGNPFLTVSDNLKVSFLLPKLRKVNGKDASSTSSQVENLNRELTSRVTAHWEKFMAALSPEEEAEKAQEDFVRSAVRDVRYGPESLSEFTQWRVCPHPTVLGVSSPSFSLAPMHCAALEPRARPVALKRSDDIPLNLSPKKRVCTSPLAPVEGSPVGSDGSQPALKLEPLHFLQCHSKNNSPRDLETQLWACAFEPAWEEGHAGATSQTVATCGGEAVCVIDCQTGIVLHKYKAPGEEFFSVAWTALMVVTQAGHKKRWSVLAAAGLRGLVRLLHVRAGFCCGVIRAHKKAIATLCFSPTHETHLFTASYDKRIILWDIGVPNHDYEFQASQLLTLDTTSIPLRLCPVASCPDAYLLAGCEGGCCCWDVRLDQPQKKRVCEVEFVFPEGPEASRRRVDGLAFVNEDVVASKGNSPGTIYLWSWGQTWLGRGSQSTVAVVVLARLQWSPTELAYFSLSTCPDEGIVLCGDEEGNVWVYDVRHILRQQPPLPAGLQAPTQILKWPQPWALGQTVTKTMVNMVVANPTCTYLTALTDSNIVAIWKRQ</sequence>
<keyword evidence="23" id="KW-1185">Reference proteome</keyword>
<dbReference type="InterPro" id="IPR019775">
    <property type="entry name" value="WD40_repeat_CS"/>
</dbReference>
<evidence type="ECO:0000256" key="5">
    <source>
        <dbReference type="ARBA" id="ARBA00007545"/>
    </source>
</evidence>
<dbReference type="SMART" id="SM00369">
    <property type="entry name" value="LRR_TYP"/>
    <property type="match status" value="2"/>
</dbReference>
<dbReference type="Proteomes" id="UP000694910">
    <property type="component" value="Unplaced"/>
</dbReference>
<evidence type="ECO:0000256" key="3">
    <source>
        <dbReference type="ARBA" id="ARBA00004574"/>
    </source>
</evidence>
<evidence type="ECO:0000256" key="16">
    <source>
        <dbReference type="ARBA" id="ARBA00023212"/>
    </source>
</evidence>
<keyword evidence="18" id="KW-0137">Centromere</keyword>
<accession>A0ABM1DJM9</accession>
<keyword evidence="7" id="KW-0158">Chromosome</keyword>
<dbReference type="SMART" id="SM00364">
    <property type="entry name" value="LRR_BAC"/>
    <property type="match status" value="2"/>
</dbReference>
<evidence type="ECO:0000256" key="17">
    <source>
        <dbReference type="ARBA" id="ARBA00023242"/>
    </source>
</evidence>
<dbReference type="RefSeq" id="XP_014652010.1">
    <property type="nucleotide sequence ID" value="XM_014796524.1"/>
</dbReference>
<dbReference type="InterPro" id="IPR001680">
    <property type="entry name" value="WD40_rpt"/>
</dbReference>
<keyword evidence="13" id="KW-0995">Kinetochore</keyword>
<dbReference type="PANTHER" id="PTHR24370:SF10">
    <property type="entry name" value="LEUCINE-RICH REPEAT AND WD REPEAT-CONTAINING PROTEIN 1"/>
    <property type="match status" value="1"/>
</dbReference>
<comment type="similarity">
    <text evidence="5">Belongs to the LRWD1 family.</text>
</comment>